<dbReference type="InterPro" id="IPR008930">
    <property type="entry name" value="Terpenoid_cyclase/PrenylTrfase"/>
</dbReference>
<dbReference type="SUPFAM" id="SSF48239">
    <property type="entry name" value="Terpenoid cyclases/Protein prenyltransferases"/>
    <property type="match status" value="1"/>
</dbReference>
<evidence type="ECO:0000313" key="4">
    <source>
        <dbReference type="Proteomes" id="UP001234787"/>
    </source>
</evidence>
<keyword evidence="4" id="KW-1185">Reference proteome</keyword>
<protein>
    <submittedName>
        <fullName evidence="3">Uncharacterized protein</fullName>
    </submittedName>
</protein>
<proteinExistence type="predicted"/>
<dbReference type="EMBL" id="BSEH01000105">
    <property type="protein sequence ID" value="GLJ57339.1"/>
    <property type="molecule type" value="Genomic_DNA"/>
</dbReference>
<comment type="caution">
    <text evidence="3">The sequence shown here is derived from an EMBL/GenBank/DDBJ whole genome shotgun (WGS) entry which is preliminary data.</text>
</comment>
<dbReference type="AlphaFoldDB" id="A0AAD3RQ67"/>
<evidence type="ECO:0000256" key="2">
    <source>
        <dbReference type="ARBA" id="ARBA00022842"/>
    </source>
</evidence>
<dbReference type="InterPro" id="IPR050148">
    <property type="entry name" value="Terpene_synthase-like"/>
</dbReference>
<dbReference type="PANTHER" id="PTHR31739">
    <property type="entry name" value="ENT-COPALYL DIPHOSPHATE SYNTHASE, CHLOROPLASTIC"/>
    <property type="match status" value="1"/>
</dbReference>
<evidence type="ECO:0000313" key="3">
    <source>
        <dbReference type="EMBL" id="GLJ57339.1"/>
    </source>
</evidence>
<dbReference type="Gene3D" id="1.50.10.130">
    <property type="entry name" value="Terpene synthase, N-terminal domain"/>
    <property type="match status" value="1"/>
</dbReference>
<accession>A0AAD3RQ67</accession>
<dbReference type="GO" id="GO:0016102">
    <property type="term" value="P:diterpenoid biosynthetic process"/>
    <property type="evidence" value="ECO:0007669"/>
    <property type="project" value="TreeGrafter"/>
</dbReference>
<dbReference type="GO" id="GO:0010333">
    <property type="term" value="F:terpene synthase activity"/>
    <property type="evidence" value="ECO:0007669"/>
    <property type="project" value="InterPro"/>
</dbReference>
<dbReference type="GO" id="GO:0000287">
    <property type="term" value="F:magnesium ion binding"/>
    <property type="evidence" value="ECO:0007669"/>
    <property type="project" value="TreeGrafter"/>
</dbReference>
<dbReference type="PANTHER" id="PTHR31739:SF25">
    <property type="entry name" value="(E,E)-GERANYLLINALOOL SYNTHASE"/>
    <property type="match status" value="1"/>
</dbReference>
<gene>
    <name evidence="3" type="ORF">SUGI_1317060</name>
</gene>
<dbReference type="Gene3D" id="1.50.10.160">
    <property type="match status" value="1"/>
</dbReference>
<dbReference type="InterPro" id="IPR036965">
    <property type="entry name" value="Terpene_synth_N_sf"/>
</dbReference>
<evidence type="ECO:0000256" key="1">
    <source>
        <dbReference type="ARBA" id="ARBA00001946"/>
    </source>
</evidence>
<dbReference type="Proteomes" id="UP001234787">
    <property type="component" value="Unassembled WGS sequence"/>
</dbReference>
<keyword evidence="2" id="KW-0460">Magnesium</keyword>
<reference evidence="3" key="1">
    <citation type="submission" date="2022-12" db="EMBL/GenBank/DDBJ databases">
        <title>Chromosome-Level Genome Assembly of Japanese Cedar (Cryptomeriajaponica D. Don).</title>
        <authorList>
            <person name="Fujino T."/>
            <person name="Yamaguchi K."/>
            <person name="Yokoyama T."/>
            <person name="Hamanaka T."/>
            <person name="Harazono Y."/>
            <person name="Kamada H."/>
            <person name="Kobayashi W."/>
            <person name="Ujino-Ihara T."/>
            <person name="Uchiyama K."/>
            <person name="Matsumoto A."/>
            <person name="Izuno A."/>
            <person name="Tsumura Y."/>
            <person name="Toyoda A."/>
            <person name="Shigenobu S."/>
            <person name="Moriguchi Y."/>
            <person name="Ueno S."/>
            <person name="Kasahara M."/>
        </authorList>
    </citation>
    <scope>NUCLEOTIDE SEQUENCE</scope>
</reference>
<organism evidence="3 4">
    <name type="scientific">Cryptomeria japonica</name>
    <name type="common">Japanese cedar</name>
    <name type="synonym">Cupressus japonica</name>
    <dbReference type="NCBI Taxonomy" id="3369"/>
    <lineage>
        <taxon>Eukaryota</taxon>
        <taxon>Viridiplantae</taxon>
        <taxon>Streptophyta</taxon>
        <taxon>Embryophyta</taxon>
        <taxon>Tracheophyta</taxon>
        <taxon>Spermatophyta</taxon>
        <taxon>Pinopsida</taxon>
        <taxon>Pinidae</taxon>
        <taxon>Conifers II</taxon>
        <taxon>Cupressales</taxon>
        <taxon>Cupressaceae</taxon>
        <taxon>Cryptomeria</taxon>
    </lineage>
</organism>
<comment type="cofactor">
    <cofactor evidence="1">
        <name>Mg(2+)</name>
        <dbReference type="ChEBI" id="CHEBI:18420"/>
    </cofactor>
</comment>
<sequence length="171" mass="19902">MNSPRRPWLRIENLVCEIKEKFDSIEDGEISPSSYDTAWVARVPAIDDSHKPQFPQTLKWITDNMLFDGSWGEESIFLASDRILNTLACVISLTIWNTSKTYVYIYIYTYCLDFIKRHAEQMMEEIQANGTSKEFEMVFPPMLNEAKTLGLDVDATLFKEISKRRDVNMKL</sequence>
<name>A0AAD3RQ67_CRYJA</name>